<dbReference type="Pfam" id="PF00400">
    <property type="entry name" value="WD40"/>
    <property type="match status" value="2"/>
</dbReference>
<keyword evidence="4" id="KW-0472">Membrane</keyword>
<feature type="repeat" description="WD" evidence="3">
    <location>
        <begin position="242"/>
        <end position="273"/>
    </location>
</feature>
<feature type="transmembrane region" description="Helical" evidence="4">
    <location>
        <begin position="92"/>
        <end position="114"/>
    </location>
</feature>
<evidence type="ECO:0000256" key="2">
    <source>
        <dbReference type="ARBA" id="ARBA00022737"/>
    </source>
</evidence>
<keyword evidence="4" id="KW-1133">Transmembrane helix</keyword>
<dbReference type="PROSITE" id="PS50082">
    <property type="entry name" value="WD_REPEATS_2"/>
    <property type="match status" value="2"/>
</dbReference>
<dbReference type="PANTHER" id="PTHR22847">
    <property type="entry name" value="WD40 REPEAT PROTEIN"/>
    <property type="match status" value="1"/>
</dbReference>
<dbReference type="InterPro" id="IPR036322">
    <property type="entry name" value="WD40_repeat_dom_sf"/>
</dbReference>
<dbReference type="PROSITE" id="PS00678">
    <property type="entry name" value="WD_REPEATS_1"/>
    <property type="match status" value="2"/>
</dbReference>
<dbReference type="InterPro" id="IPR001680">
    <property type="entry name" value="WD40_rpt"/>
</dbReference>
<feature type="repeat" description="WD" evidence="3">
    <location>
        <begin position="274"/>
        <end position="315"/>
    </location>
</feature>
<sequence length="541" mass="61515">MKFLPNEKFTISTQEPLSQVIEKLEAHIEAPKTIRWRFSHNHAPYAGTISDSGFKIYRIIHYRNSFLPIIRGKFESSSEGTRIYVTMNLNPFVLAFLLFLFFPFLTLIPTFFVVLIFQQGFLSPEILFLGFPIFILFIFWCAFWYEANRSREELIQIIEGKYFEPETVNKTYNKQKYGIWLRGLLILIVIGNIIANLDLFSLVQQESQPLVSQSCSQLSTQSPYCKLTVAYTLEGYPTEADIAISSEGNILASGGEDKAIKIWDLQTGELKKILQSDSGVINTLAISPDGKTIVSGSGDRMIRIWNITSDQPPLMLKGHSNNIIQVEVSSDGNTIMSRDYEEIKVWDFETGELKATLPNLPSREFKIGSLVIEDNSSYFNPLKISSKGTALVKFENKILAWNLATNEQISLEKKWFENLDIYSGRISLDGETVVMTSFSQPKTYLKIWDLKTGMLKRQQQISSSSQVKSGFYDLTLTRNHIIGSTKDEELKVWNLETAELEATLEQEKMSHLVVSSEGKFLAGITGNLYNQDTQIKVLKRP</sequence>
<dbReference type="InterPro" id="IPR020472">
    <property type="entry name" value="WD40_PAC1"/>
</dbReference>
<evidence type="ECO:0000256" key="1">
    <source>
        <dbReference type="ARBA" id="ARBA00022574"/>
    </source>
</evidence>
<organism evidence="5 6">
    <name type="scientific">Lyngbya aestuarii BL J</name>
    <dbReference type="NCBI Taxonomy" id="1348334"/>
    <lineage>
        <taxon>Bacteria</taxon>
        <taxon>Bacillati</taxon>
        <taxon>Cyanobacteriota</taxon>
        <taxon>Cyanophyceae</taxon>
        <taxon>Oscillatoriophycideae</taxon>
        <taxon>Oscillatoriales</taxon>
        <taxon>Microcoleaceae</taxon>
        <taxon>Lyngbya</taxon>
    </lineage>
</organism>
<dbReference type="RefSeq" id="WP_023067689.1">
    <property type="nucleotide sequence ID" value="NZ_AUZM01000043.1"/>
</dbReference>
<dbReference type="PROSITE" id="PS50294">
    <property type="entry name" value="WD_REPEATS_REGION"/>
    <property type="match status" value="1"/>
</dbReference>
<feature type="transmembrane region" description="Helical" evidence="4">
    <location>
        <begin position="126"/>
        <end position="145"/>
    </location>
</feature>
<accession>U7QFL5</accession>
<evidence type="ECO:0000256" key="4">
    <source>
        <dbReference type="SAM" id="Phobius"/>
    </source>
</evidence>
<dbReference type="AlphaFoldDB" id="U7QFL5"/>
<keyword evidence="1 3" id="KW-0853">WD repeat</keyword>
<dbReference type="PANTHER" id="PTHR22847:SF637">
    <property type="entry name" value="WD REPEAT DOMAIN 5B"/>
    <property type="match status" value="1"/>
</dbReference>
<proteinExistence type="predicted"/>
<name>U7QFL5_9CYAN</name>
<keyword evidence="6" id="KW-1185">Reference proteome</keyword>
<feature type="transmembrane region" description="Helical" evidence="4">
    <location>
        <begin position="179"/>
        <end position="203"/>
    </location>
</feature>
<dbReference type="Gene3D" id="2.130.10.10">
    <property type="entry name" value="YVTN repeat-like/Quinoprotein amine dehydrogenase"/>
    <property type="match status" value="2"/>
</dbReference>
<evidence type="ECO:0000313" key="6">
    <source>
        <dbReference type="Proteomes" id="UP000017127"/>
    </source>
</evidence>
<dbReference type="EMBL" id="AUZM01000043">
    <property type="protein sequence ID" value="ERT06052.1"/>
    <property type="molecule type" value="Genomic_DNA"/>
</dbReference>
<gene>
    <name evidence="5" type="ORF">M595_3959</name>
</gene>
<protein>
    <submittedName>
        <fullName evidence="5">WD domain, G-beta repeat family protein</fullName>
    </submittedName>
</protein>
<reference evidence="5 6" key="1">
    <citation type="journal article" date="2013" name="Front. Microbiol.">
        <title>Comparative genomic analyses of the cyanobacterium, Lyngbya aestuarii BL J, a powerful hydrogen producer.</title>
        <authorList>
            <person name="Kothari A."/>
            <person name="Vaughn M."/>
            <person name="Garcia-Pichel F."/>
        </authorList>
    </citation>
    <scope>NUCLEOTIDE SEQUENCE [LARGE SCALE GENOMIC DNA]</scope>
    <source>
        <strain evidence="5 6">BL J</strain>
    </source>
</reference>
<dbReference type="InterPro" id="IPR015943">
    <property type="entry name" value="WD40/YVTN_repeat-like_dom_sf"/>
</dbReference>
<dbReference type="OrthoDB" id="439428at2"/>
<dbReference type="SUPFAM" id="SSF50978">
    <property type="entry name" value="WD40 repeat-like"/>
    <property type="match status" value="1"/>
</dbReference>
<dbReference type="SMART" id="SM00320">
    <property type="entry name" value="WD40"/>
    <property type="match status" value="4"/>
</dbReference>
<dbReference type="InterPro" id="IPR019775">
    <property type="entry name" value="WD40_repeat_CS"/>
</dbReference>
<evidence type="ECO:0000313" key="5">
    <source>
        <dbReference type="EMBL" id="ERT06052.1"/>
    </source>
</evidence>
<keyword evidence="2" id="KW-0677">Repeat</keyword>
<evidence type="ECO:0000256" key="3">
    <source>
        <dbReference type="PROSITE-ProRule" id="PRU00221"/>
    </source>
</evidence>
<keyword evidence="4" id="KW-0812">Transmembrane</keyword>
<dbReference type="PRINTS" id="PR00320">
    <property type="entry name" value="GPROTEINBRPT"/>
</dbReference>
<comment type="caution">
    <text evidence="5">The sequence shown here is derived from an EMBL/GenBank/DDBJ whole genome shotgun (WGS) entry which is preliminary data.</text>
</comment>
<dbReference type="Proteomes" id="UP000017127">
    <property type="component" value="Unassembled WGS sequence"/>
</dbReference>